<keyword evidence="6" id="KW-1185">Reference proteome</keyword>
<evidence type="ECO:0000256" key="3">
    <source>
        <dbReference type="ARBA" id="ARBA00023163"/>
    </source>
</evidence>
<dbReference type="InterPro" id="IPR051081">
    <property type="entry name" value="HTH_MetalResp_TranReg"/>
</dbReference>
<dbReference type="InterPro" id="IPR036388">
    <property type="entry name" value="WH-like_DNA-bd_sf"/>
</dbReference>
<evidence type="ECO:0000256" key="1">
    <source>
        <dbReference type="ARBA" id="ARBA00023015"/>
    </source>
</evidence>
<dbReference type="InterPro" id="IPR036390">
    <property type="entry name" value="WH_DNA-bd_sf"/>
</dbReference>
<proteinExistence type="predicted"/>
<dbReference type="NCBIfam" id="NF033788">
    <property type="entry name" value="HTH_metalloreg"/>
    <property type="match status" value="1"/>
</dbReference>
<keyword evidence="3" id="KW-0804">Transcription</keyword>
<evidence type="ECO:0000259" key="4">
    <source>
        <dbReference type="PROSITE" id="PS50987"/>
    </source>
</evidence>
<dbReference type="SMART" id="SM00418">
    <property type="entry name" value="HTH_ARSR"/>
    <property type="match status" value="1"/>
</dbReference>
<evidence type="ECO:0000313" key="5">
    <source>
        <dbReference type="EMBL" id="WGS64849.1"/>
    </source>
</evidence>
<dbReference type="InterPro" id="IPR001845">
    <property type="entry name" value="HTH_ArsR_DNA-bd_dom"/>
</dbReference>
<dbReference type="PANTHER" id="PTHR33154">
    <property type="entry name" value="TRANSCRIPTIONAL REGULATOR, ARSR FAMILY"/>
    <property type="match status" value="1"/>
</dbReference>
<dbReference type="EMBL" id="CP069362">
    <property type="protein sequence ID" value="WGS64849.1"/>
    <property type="molecule type" value="Genomic_DNA"/>
</dbReference>
<feature type="domain" description="HTH arsR-type" evidence="4">
    <location>
        <begin position="1"/>
        <end position="93"/>
    </location>
</feature>
<accession>A0ABY8PQD5</accession>
<keyword evidence="1" id="KW-0805">Transcription regulation</keyword>
<reference evidence="5 6" key="1">
    <citation type="submission" date="2021-02" db="EMBL/GenBank/DDBJ databases">
        <title>Characterization of Marinitoga sp. nov. str. BP5-C20A.</title>
        <authorList>
            <person name="Erauso G."/>
            <person name="Postec A."/>
        </authorList>
    </citation>
    <scope>NUCLEOTIDE SEQUENCE [LARGE SCALE GENOMIC DNA]</scope>
    <source>
        <strain evidence="5 6">BP5-C20A</strain>
    </source>
</reference>
<dbReference type="PROSITE" id="PS50987">
    <property type="entry name" value="HTH_ARSR_2"/>
    <property type="match status" value="1"/>
</dbReference>
<dbReference type="InterPro" id="IPR011991">
    <property type="entry name" value="ArsR-like_HTH"/>
</dbReference>
<dbReference type="PANTHER" id="PTHR33154:SF33">
    <property type="entry name" value="TRANSCRIPTIONAL REPRESSOR SDPR"/>
    <property type="match status" value="1"/>
</dbReference>
<dbReference type="Proteomes" id="UP001232493">
    <property type="component" value="Chromosome"/>
</dbReference>
<dbReference type="CDD" id="cd00090">
    <property type="entry name" value="HTH_ARSR"/>
    <property type="match status" value="1"/>
</dbReference>
<dbReference type="Pfam" id="PF12840">
    <property type="entry name" value="HTH_20"/>
    <property type="match status" value="1"/>
</dbReference>
<protein>
    <submittedName>
        <fullName evidence="5">Winged helix-turn-helix transcriptional regulator</fullName>
    </submittedName>
</protein>
<organism evidence="5 6">
    <name type="scientific">Marinitoga aeolica</name>
    <dbReference type="NCBI Taxonomy" id="2809031"/>
    <lineage>
        <taxon>Bacteria</taxon>
        <taxon>Thermotogati</taxon>
        <taxon>Thermotogota</taxon>
        <taxon>Thermotogae</taxon>
        <taxon>Petrotogales</taxon>
        <taxon>Petrotogaceae</taxon>
        <taxon>Marinitoga</taxon>
    </lineage>
</organism>
<dbReference type="PRINTS" id="PR00778">
    <property type="entry name" value="HTHARSR"/>
</dbReference>
<keyword evidence="2" id="KW-0238">DNA-binding</keyword>
<gene>
    <name evidence="5" type="ORF">JRV97_10910</name>
</gene>
<dbReference type="RefSeq" id="WP_280998812.1">
    <property type="nucleotide sequence ID" value="NZ_CP069362.1"/>
</dbReference>
<sequence>MDECKLISNVFKCLSHPIRLRIIKLLSKEKLSVLEITEKLNTSQSSISQHLKLLEENGIILKEKKGNIVYCKLKHNLVLELLSDGKRIISQELKEANNIIRKA</sequence>
<name>A0ABY8PQD5_9BACT</name>
<dbReference type="Gene3D" id="1.10.10.10">
    <property type="entry name" value="Winged helix-like DNA-binding domain superfamily/Winged helix DNA-binding domain"/>
    <property type="match status" value="1"/>
</dbReference>
<evidence type="ECO:0000313" key="6">
    <source>
        <dbReference type="Proteomes" id="UP001232493"/>
    </source>
</evidence>
<dbReference type="SUPFAM" id="SSF46785">
    <property type="entry name" value="Winged helix' DNA-binding domain"/>
    <property type="match status" value="1"/>
</dbReference>
<evidence type="ECO:0000256" key="2">
    <source>
        <dbReference type="ARBA" id="ARBA00023125"/>
    </source>
</evidence>